<evidence type="ECO:0000313" key="1">
    <source>
        <dbReference type="EMBL" id="MBB2182174.1"/>
    </source>
</evidence>
<protein>
    <submittedName>
        <fullName evidence="1">DUF1062 domain-containing protein</fullName>
    </submittedName>
</protein>
<dbReference type="EMBL" id="JACEGA010000001">
    <property type="protein sequence ID" value="MBB2182174.1"/>
    <property type="molecule type" value="Genomic_DNA"/>
</dbReference>
<dbReference type="Pfam" id="PF06353">
    <property type="entry name" value="DUF1062"/>
    <property type="match status" value="1"/>
</dbReference>
<dbReference type="InterPro" id="IPR009412">
    <property type="entry name" value="DUF1062"/>
</dbReference>
<name>A0A839JXY6_9FIRM</name>
<comment type="caution">
    <text evidence="1">The sequence shown here is derived from an EMBL/GenBank/DDBJ whole genome shotgun (WGS) entry which is preliminary data.</text>
</comment>
<proteinExistence type="predicted"/>
<dbReference type="RefSeq" id="WP_228351902.1">
    <property type="nucleotide sequence ID" value="NZ_JACEGA010000001.1"/>
</dbReference>
<accession>A0A839JXY6</accession>
<reference evidence="1 2" key="1">
    <citation type="submission" date="2020-07" db="EMBL/GenBank/DDBJ databases">
        <title>Characterization and genome sequencing of isolate MD1, a novel member within the family Lachnospiraceae.</title>
        <authorList>
            <person name="Rettenmaier R."/>
            <person name="Di Bello L."/>
            <person name="Zinser C."/>
            <person name="Scheitz K."/>
            <person name="Liebl W."/>
            <person name="Zverlov V."/>
        </authorList>
    </citation>
    <scope>NUCLEOTIDE SEQUENCE [LARGE SCALE GENOMIC DNA]</scope>
    <source>
        <strain evidence="1 2">MD1</strain>
    </source>
</reference>
<keyword evidence="2" id="KW-1185">Reference proteome</keyword>
<dbReference type="AlphaFoldDB" id="A0A839JXY6"/>
<organism evidence="1 2">
    <name type="scientific">Variimorphobacter saccharofermentans</name>
    <dbReference type="NCBI Taxonomy" id="2755051"/>
    <lineage>
        <taxon>Bacteria</taxon>
        <taxon>Bacillati</taxon>
        <taxon>Bacillota</taxon>
        <taxon>Clostridia</taxon>
        <taxon>Lachnospirales</taxon>
        <taxon>Lachnospiraceae</taxon>
        <taxon>Variimorphobacter</taxon>
    </lineage>
</organism>
<dbReference type="Proteomes" id="UP000574276">
    <property type="component" value="Unassembled WGS sequence"/>
</dbReference>
<evidence type="ECO:0000313" key="2">
    <source>
        <dbReference type="Proteomes" id="UP000574276"/>
    </source>
</evidence>
<gene>
    <name evidence="1" type="ORF">H0486_04705</name>
</gene>
<sequence length="199" mass="23327">MSYLRIFNFMLTPMESYTITRNCSVCGCKSDYINTNNFRINANGNLIDVWLIYQCNKCKHTYNLTIFERMKAKNLSPELYSRFMENDKELALKYGTDKSFMLSNKADINWNDIRYQIWDTETQKPIENTIAFQPGDLIQLSNPYGLKFRTDKILADILHLSRQQVKRLEKTGDVEIMKKHPSPDIDIILRGEISFQQTG</sequence>